<feature type="region of interest" description="Disordered" evidence="1">
    <location>
        <begin position="472"/>
        <end position="521"/>
    </location>
</feature>
<dbReference type="GO" id="GO:0005664">
    <property type="term" value="C:nuclear origin of replication recognition complex"/>
    <property type="evidence" value="ECO:0007669"/>
    <property type="project" value="TreeGrafter"/>
</dbReference>
<dbReference type="PANTHER" id="PTHR14052">
    <property type="entry name" value="ORIGIN RECOGNITION COMPLEX SUBUNIT 2"/>
    <property type="match status" value="1"/>
</dbReference>
<feature type="region of interest" description="Disordered" evidence="1">
    <location>
        <begin position="117"/>
        <end position="138"/>
    </location>
</feature>
<dbReference type="RefSeq" id="XP_029222358.1">
    <property type="nucleotide sequence ID" value="XM_029359445.1"/>
</dbReference>
<dbReference type="AlphaFoldDB" id="A0A2A9MK98"/>
<feature type="compositionally biased region" description="Low complexity" evidence="1">
    <location>
        <begin position="200"/>
        <end position="232"/>
    </location>
</feature>
<sequence length="906" mass="97670">MALPSEGLAPASDARHAPLGRRSAGGFAAAVQPAQALRSSPSLPPSQSKAGEGRRLSQHAAFPALASSSFSASFASCLLPSAAWGSLIERRQQEQQQAAYDRELVVAQEAVKAEMERRVGEMREEVRKREDKDSLSEDDEEWLCSQFSGFERVLLRQTVRSYSTGATSSSASSARGAPHSASPRKRKAEEAVPDEREAKAQQAAGGKATGASSLPLASGASSQGGRAAPSRSAGVANGAVWSILLPFSHWLGVSWAPAPATRGAAGGPTSLLVPQLHSKGGAAKSRAGAAAGGTAAGVSPASSSFSFSFSFASKLLERRRRVRQREEAFLLEQERREEEERMKMFERARKRKKRSASAKNASRSSRRGCDAGALSGDEESSGSEEDDEKETDERGDDRRKSEKLERDLNRNGTPSAGASAHWAGSRATAHAADCTRLMAFDFLSCPSSVKLSDEKLPRALLRFLRRQWQKNTEAAETAGAHDGGRRGRGPRASAQDDRSDPVSPRERKLFSEGEEDDMLEEGEDEVSAAIPLLARRVHQRVAQLPYSNQKAKSNLLHYQLATHSLEWKAALLSGYAILVEGFGSKKQLLDLFAQHALRDGVCCVVEGYRREARLQHCLADLLVFLARASPKAAAAHQTRAAAASAKSNALRPLLQPASPLDRGETEKQVKGTTLAASLEKLVKEVRRAARHLNAPLYLVVHNVDAPALRGEARRALAALATCSNIHLICSADHHLHGFLFDSAELRSLNFLHYRCHTYMDYREEVLGFWGATCLFMPLWLRSSAGASGVSARDGGAEGAWVSGVNFSAVVAALTTNHKRLLKCVAERQLEQLRRGEGRAVSLEALSDPLFAMAGNLDRTKILQLLVELTSHGAAIKTSVGGQEALSIRASPAQLEQLLGILEQYGI</sequence>
<dbReference type="PANTHER" id="PTHR14052:SF0">
    <property type="entry name" value="ORIGIN RECOGNITION COMPLEX SUBUNIT 2"/>
    <property type="match status" value="1"/>
</dbReference>
<dbReference type="GO" id="GO:0006260">
    <property type="term" value="P:DNA replication"/>
    <property type="evidence" value="ECO:0007669"/>
    <property type="project" value="InterPro"/>
</dbReference>
<feature type="compositionally biased region" description="Basic and acidic residues" evidence="1">
    <location>
        <begin position="494"/>
        <end position="511"/>
    </location>
</feature>
<dbReference type="Pfam" id="PF04084">
    <property type="entry name" value="RecA-like_ORC2"/>
    <property type="match status" value="1"/>
</dbReference>
<feature type="compositionally biased region" description="Acidic residues" evidence="1">
    <location>
        <begin position="376"/>
        <end position="390"/>
    </location>
</feature>
<dbReference type="GO" id="GO:0003688">
    <property type="term" value="F:DNA replication origin binding"/>
    <property type="evidence" value="ECO:0007669"/>
    <property type="project" value="TreeGrafter"/>
</dbReference>
<dbReference type="Proteomes" id="UP000224006">
    <property type="component" value="Chromosome I"/>
</dbReference>
<feature type="compositionally biased region" description="Basic and acidic residues" evidence="1">
    <location>
        <begin position="187"/>
        <end position="199"/>
    </location>
</feature>
<evidence type="ECO:0000313" key="4">
    <source>
        <dbReference type="Proteomes" id="UP000224006"/>
    </source>
</evidence>
<protein>
    <submittedName>
        <fullName evidence="3">Origin recognition complex subunit 2 protein</fullName>
    </submittedName>
</protein>
<feature type="compositionally biased region" description="Low complexity" evidence="1">
    <location>
        <begin position="165"/>
        <end position="181"/>
    </location>
</feature>
<feature type="compositionally biased region" description="Basic and acidic residues" evidence="1">
    <location>
        <begin position="391"/>
        <end position="409"/>
    </location>
</feature>
<feature type="domain" description="Origin recognition complex subunit 2 RecA-like" evidence="2">
    <location>
        <begin position="556"/>
        <end position="755"/>
    </location>
</feature>
<feature type="compositionally biased region" description="Low complexity" evidence="1">
    <location>
        <begin position="33"/>
        <end position="48"/>
    </location>
</feature>
<dbReference type="EMBL" id="NWUJ01000001">
    <property type="protein sequence ID" value="PFH38349.1"/>
    <property type="molecule type" value="Genomic_DNA"/>
</dbReference>
<feature type="compositionally biased region" description="Acidic residues" evidence="1">
    <location>
        <begin position="512"/>
        <end position="521"/>
    </location>
</feature>
<proteinExistence type="predicted"/>
<gene>
    <name evidence="3" type="ORF">BESB_006900</name>
</gene>
<dbReference type="OrthoDB" id="332954at2759"/>
<dbReference type="InterPro" id="IPR007220">
    <property type="entry name" value="ORC2"/>
</dbReference>
<keyword evidence="4" id="KW-1185">Reference proteome</keyword>
<feature type="region of interest" description="Disordered" evidence="1">
    <location>
        <begin position="165"/>
        <end position="232"/>
    </location>
</feature>
<comment type="caution">
    <text evidence="3">The sequence shown here is derived from an EMBL/GenBank/DDBJ whole genome shotgun (WGS) entry which is preliminary data.</text>
</comment>
<dbReference type="KEGG" id="bbes:BESB_006900"/>
<organism evidence="3 4">
    <name type="scientific">Besnoitia besnoiti</name>
    <name type="common">Apicomplexan protozoan</name>
    <dbReference type="NCBI Taxonomy" id="94643"/>
    <lineage>
        <taxon>Eukaryota</taxon>
        <taxon>Sar</taxon>
        <taxon>Alveolata</taxon>
        <taxon>Apicomplexa</taxon>
        <taxon>Conoidasida</taxon>
        <taxon>Coccidia</taxon>
        <taxon>Eucoccidiorida</taxon>
        <taxon>Eimeriorina</taxon>
        <taxon>Sarcocystidae</taxon>
        <taxon>Besnoitia</taxon>
    </lineage>
</organism>
<dbReference type="GeneID" id="40305753"/>
<dbReference type="VEuPathDB" id="ToxoDB:BESB_006900"/>
<name>A0A2A9MK98_BESBE</name>
<dbReference type="InterPro" id="IPR056772">
    <property type="entry name" value="RecA-like_ORC2"/>
</dbReference>
<feature type="compositionally biased region" description="Basic and acidic residues" evidence="1">
    <location>
        <begin position="117"/>
        <end position="135"/>
    </location>
</feature>
<reference evidence="3 4" key="1">
    <citation type="submission" date="2017-09" db="EMBL/GenBank/DDBJ databases">
        <title>Genome sequencing of Besnoitia besnoiti strain Bb-Ger1.</title>
        <authorList>
            <person name="Schares G."/>
            <person name="Venepally P."/>
            <person name="Lorenzi H.A."/>
        </authorList>
    </citation>
    <scope>NUCLEOTIDE SEQUENCE [LARGE SCALE GENOMIC DNA]</scope>
    <source>
        <strain evidence="3 4">Bb-Ger1</strain>
    </source>
</reference>
<feature type="region of interest" description="Disordered" evidence="1">
    <location>
        <begin position="1"/>
        <end position="57"/>
    </location>
</feature>
<feature type="compositionally biased region" description="Basic and acidic residues" evidence="1">
    <location>
        <begin position="335"/>
        <end position="347"/>
    </location>
</feature>
<accession>A0A2A9MK98</accession>
<evidence type="ECO:0000259" key="2">
    <source>
        <dbReference type="Pfam" id="PF04084"/>
    </source>
</evidence>
<feature type="region of interest" description="Disordered" evidence="1">
    <location>
        <begin position="335"/>
        <end position="421"/>
    </location>
</feature>
<dbReference type="STRING" id="94643.A0A2A9MK98"/>
<evidence type="ECO:0000313" key="3">
    <source>
        <dbReference type="EMBL" id="PFH38349.1"/>
    </source>
</evidence>
<evidence type="ECO:0000256" key="1">
    <source>
        <dbReference type="SAM" id="MobiDB-lite"/>
    </source>
</evidence>